<dbReference type="GO" id="GO:0009252">
    <property type="term" value="P:peptidoglycan biosynthetic process"/>
    <property type="evidence" value="ECO:0007669"/>
    <property type="project" value="UniProtKB-KW"/>
</dbReference>
<dbReference type="Pfam" id="PF00905">
    <property type="entry name" value="Transpeptidase"/>
    <property type="match status" value="1"/>
</dbReference>
<evidence type="ECO:0000256" key="2">
    <source>
        <dbReference type="ARBA" id="ARBA00004236"/>
    </source>
</evidence>
<dbReference type="PANTHER" id="PTHR30627:SF2">
    <property type="entry name" value="PEPTIDOGLYCAN D,D-TRANSPEPTIDASE MRDA"/>
    <property type="match status" value="1"/>
</dbReference>
<evidence type="ECO:0008006" key="16">
    <source>
        <dbReference type="Google" id="ProtNLM"/>
    </source>
</evidence>
<proteinExistence type="predicted"/>
<keyword evidence="9" id="KW-0961">Cell wall biogenesis/degradation</keyword>
<dbReference type="InterPro" id="IPR005311">
    <property type="entry name" value="PBP_dimer"/>
</dbReference>
<dbReference type="InterPro" id="IPR001460">
    <property type="entry name" value="PCN-bd_Tpept"/>
</dbReference>
<dbReference type="Gene3D" id="3.40.710.10">
    <property type="entry name" value="DD-peptidase/beta-lactamase superfamily"/>
    <property type="match status" value="1"/>
</dbReference>
<keyword evidence="7 11" id="KW-1133">Transmembrane helix</keyword>
<evidence type="ECO:0000259" key="13">
    <source>
        <dbReference type="Pfam" id="PF03717"/>
    </source>
</evidence>
<evidence type="ECO:0000256" key="1">
    <source>
        <dbReference type="ARBA" id="ARBA00004167"/>
    </source>
</evidence>
<keyword evidence="5" id="KW-0133">Cell shape</keyword>
<evidence type="ECO:0000256" key="3">
    <source>
        <dbReference type="ARBA" id="ARBA00022475"/>
    </source>
</evidence>
<dbReference type="GO" id="GO:0008360">
    <property type="term" value="P:regulation of cell shape"/>
    <property type="evidence" value="ECO:0007669"/>
    <property type="project" value="UniProtKB-KW"/>
</dbReference>
<comment type="caution">
    <text evidence="14">The sequence shown here is derived from an EMBL/GenBank/DDBJ whole genome shotgun (WGS) entry which is preliminary data.</text>
</comment>
<dbReference type="GO" id="GO:0071972">
    <property type="term" value="F:peptidoglycan L,D-transpeptidase activity"/>
    <property type="evidence" value="ECO:0007669"/>
    <property type="project" value="TreeGrafter"/>
</dbReference>
<dbReference type="PANTHER" id="PTHR30627">
    <property type="entry name" value="PEPTIDOGLYCAN D,D-TRANSPEPTIDASE"/>
    <property type="match status" value="1"/>
</dbReference>
<feature type="domain" description="Penicillin-binding protein dimerisation" evidence="13">
    <location>
        <begin position="96"/>
        <end position="264"/>
    </location>
</feature>
<dbReference type="EMBL" id="VXOY01000013">
    <property type="protein sequence ID" value="MYE38215.1"/>
    <property type="molecule type" value="Genomic_DNA"/>
</dbReference>
<dbReference type="InterPro" id="IPR050515">
    <property type="entry name" value="Beta-lactam/transpept"/>
</dbReference>
<dbReference type="AlphaFoldDB" id="A0A845D9Z2"/>
<comment type="subcellular location">
    <subcellularLocation>
        <location evidence="2">Cell membrane</location>
    </subcellularLocation>
    <subcellularLocation>
        <location evidence="1">Membrane</location>
        <topology evidence="1">Single-pass membrane protein</topology>
    </subcellularLocation>
</comment>
<dbReference type="Gene3D" id="3.90.1310.10">
    <property type="entry name" value="Penicillin-binding protein 2a (Domain 2)"/>
    <property type="match status" value="1"/>
</dbReference>
<evidence type="ECO:0000256" key="6">
    <source>
        <dbReference type="ARBA" id="ARBA00022984"/>
    </source>
</evidence>
<organism evidence="14 15">
    <name type="scientific">Candidatus Spechtbacteria bacterium SB0662_bin_43</name>
    <dbReference type="NCBI Taxonomy" id="2604897"/>
    <lineage>
        <taxon>Bacteria</taxon>
        <taxon>Candidatus Spechtiibacteriota</taxon>
    </lineage>
</organism>
<evidence type="ECO:0000259" key="12">
    <source>
        <dbReference type="Pfam" id="PF00905"/>
    </source>
</evidence>
<dbReference type="SUPFAM" id="SSF56519">
    <property type="entry name" value="Penicillin binding protein dimerisation domain"/>
    <property type="match status" value="1"/>
</dbReference>
<evidence type="ECO:0000313" key="14">
    <source>
        <dbReference type="EMBL" id="MYE38215.1"/>
    </source>
</evidence>
<evidence type="ECO:0000256" key="9">
    <source>
        <dbReference type="ARBA" id="ARBA00023316"/>
    </source>
</evidence>
<protein>
    <recommendedName>
        <fullName evidence="16">Penicillin-binding protein 2</fullName>
    </recommendedName>
</protein>
<dbReference type="GO" id="GO:0005886">
    <property type="term" value="C:plasma membrane"/>
    <property type="evidence" value="ECO:0007669"/>
    <property type="project" value="UniProtKB-SubCell"/>
</dbReference>
<keyword evidence="4 11" id="KW-0812">Transmembrane</keyword>
<feature type="transmembrane region" description="Helical" evidence="11">
    <location>
        <begin position="52"/>
        <end position="73"/>
    </location>
</feature>
<evidence type="ECO:0000313" key="15">
    <source>
        <dbReference type="Proteomes" id="UP000449092"/>
    </source>
</evidence>
<dbReference type="InterPro" id="IPR036138">
    <property type="entry name" value="PBP_dimer_sf"/>
</dbReference>
<feature type="domain" description="Penicillin-binding protein transpeptidase" evidence="12">
    <location>
        <begin position="319"/>
        <end position="648"/>
    </location>
</feature>
<keyword evidence="8 11" id="KW-0472">Membrane</keyword>
<keyword evidence="6" id="KW-0573">Peptidoglycan synthesis</keyword>
<keyword evidence="3" id="KW-1003">Cell membrane</keyword>
<evidence type="ECO:0000256" key="11">
    <source>
        <dbReference type="SAM" id="Phobius"/>
    </source>
</evidence>
<dbReference type="GO" id="GO:0071555">
    <property type="term" value="P:cell wall organization"/>
    <property type="evidence" value="ECO:0007669"/>
    <property type="project" value="UniProtKB-KW"/>
</dbReference>
<reference evidence="14 15" key="1">
    <citation type="submission" date="2019-09" db="EMBL/GenBank/DDBJ databases">
        <title>Characterisation of the sponge microbiome using genome-centric metagenomics.</title>
        <authorList>
            <person name="Engelberts J.P."/>
            <person name="Robbins S.J."/>
            <person name="De Goeij J.M."/>
            <person name="Aranda M."/>
            <person name="Bell S.C."/>
            <person name="Webster N.S."/>
        </authorList>
    </citation>
    <scope>NUCLEOTIDE SEQUENCE [LARGE SCALE GENOMIC DNA]</scope>
    <source>
        <strain evidence="14">SB0662_bin_43</strain>
    </source>
</reference>
<dbReference type="SUPFAM" id="SSF56601">
    <property type="entry name" value="beta-lactamase/transpeptidase-like"/>
    <property type="match status" value="1"/>
</dbReference>
<evidence type="ECO:0000256" key="8">
    <source>
        <dbReference type="ARBA" id="ARBA00023136"/>
    </source>
</evidence>
<dbReference type="Pfam" id="PF03717">
    <property type="entry name" value="PBP_dimer"/>
    <property type="match status" value="1"/>
</dbReference>
<name>A0A845D9Z2_9BACT</name>
<feature type="region of interest" description="Disordered" evidence="10">
    <location>
        <begin position="299"/>
        <end position="320"/>
    </location>
</feature>
<evidence type="ECO:0000256" key="5">
    <source>
        <dbReference type="ARBA" id="ARBA00022960"/>
    </source>
</evidence>
<dbReference type="Proteomes" id="UP000449092">
    <property type="component" value="Unassembled WGS sequence"/>
</dbReference>
<evidence type="ECO:0000256" key="4">
    <source>
        <dbReference type="ARBA" id="ARBA00022692"/>
    </source>
</evidence>
<dbReference type="InterPro" id="IPR012338">
    <property type="entry name" value="Beta-lactam/transpept-like"/>
</dbReference>
<evidence type="ECO:0000256" key="10">
    <source>
        <dbReference type="SAM" id="MobiDB-lite"/>
    </source>
</evidence>
<accession>A0A845D9Z2</accession>
<gene>
    <name evidence="14" type="ORF">F4X82_01695</name>
</gene>
<sequence>MKLEKEEGVFIEKQDITGASLEEMLSDSMLLNDNNQGVPHLRILVGGITIKTFLFAFIALCCFLVLYVVYLFVLKGEENSLIASHNAQTVYHVGQSRGEILAVDGTVLVSSKIAFHLLANPSLFESEEEIKRAMDALSHSNPRFHRDIVQEKVLNAFEKNLGSVLLLKNLDDEEIAGITDILVRYSGLSLQETSIRFYPYQQQFAHILGYMAEVSYDDIVQNNEYALLDQRGKQGVELYYEDYLRGKDGIFVKYKNEKGVIEEEELLRPVEKGGTVTTTLMPRLQQIAYEELSSALQRLSTRSRTAEDEQQDNADQPSGAVVILDPRNGAIRASVSIPSFNPNDFSKGLTQEQAQYYFSDSSGVFFNRVTSGLYPSGSVVKPLIAVAALEEDIIDDTTVIHTKGSITVESIFNPDVSWTFLDWKDHGPVDMRQAIAVSSNAYFYAIGGGYNNQKGLGIDKIVEWLNAFHWGKSLGITFDNEVSGRIPTPRWKEETQKRGWYIGDTYNTSIGQGDLVVTPLQIATAISAIANGGTLYKPFVVSHIEYEDGSYARYFPDAIAEGIADSSSLAVAKQGMRNAVIAGSSTLFQSLDVPFAGKTGTAQIGRERNHALFVGFGPYDDPEFVIVVLLEKGQNSVYAVQVARAIFQRYYQEQDEAGREE</sequence>
<dbReference type="GO" id="GO:0008658">
    <property type="term" value="F:penicillin binding"/>
    <property type="evidence" value="ECO:0007669"/>
    <property type="project" value="InterPro"/>
</dbReference>
<evidence type="ECO:0000256" key="7">
    <source>
        <dbReference type="ARBA" id="ARBA00022989"/>
    </source>
</evidence>